<comment type="caution">
    <text evidence="2">The sequence shown here is derived from an EMBL/GenBank/DDBJ whole genome shotgun (WGS) entry which is preliminary data.</text>
</comment>
<evidence type="ECO:0000313" key="3">
    <source>
        <dbReference type="Proteomes" id="UP000765509"/>
    </source>
</evidence>
<keyword evidence="3" id="KW-1185">Reference proteome</keyword>
<protein>
    <submittedName>
        <fullName evidence="2">Uncharacterized protein</fullName>
    </submittedName>
</protein>
<feature type="region of interest" description="Disordered" evidence="1">
    <location>
        <begin position="65"/>
        <end position="140"/>
    </location>
</feature>
<sequence>MDLDHEIQLIIPKDKIVGPEERHKRKIPELPPVSIGNNRNLPVSIQELVYGHKAAGVGTYAKSLDRNNELIYSSEEVNGPRKDRGLSEGLDTHVLQRTSPTDKSLVEKPKHVQKSASTSAKKGQENPKEQSEGKEKVKGKVKFQVEQALPTELQNSQEREDSHGQCVQYGKNSDGVQKQGGGKNEPLLSKGIDLVKPMSWFIKQKDRLTAVHPDISEEMIHKRILRKCGGDLENAIRRRYIEPCSTEYYINAMEDITTRT</sequence>
<evidence type="ECO:0000256" key="1">
    <source>
        <dbReference type="SAM" id="MobiDB-lite"/>
    </source>
</evidence>
<evidence type="ECO:0000313" key="2">
    <source>
        <dbReference type="EMBL" id="MBW0541391.1"/>
    </source>
</evidence>
<dbReference type="AlphaFoldDB" id="A0A9Q3IFL4"/>
<dbReference type="EMBL" id="AVOT02046051">
    <property type="protein sequence ID" value="MBW0541391.1"/>
    <property type="molecule type" value="Genomic_DNA"/>
</dbReference>
<name>A0A9Q3IFL4_9BASI</name>
<organism evidence="2 3">
    <name type="scientific">Austropuccinia psidii MF-1</name>
    <dbReference type="NCBI Taxonomy" id="1389203"/>
    <lineage>
        <taxon>Eukaryota</taxon>
        <taxon>Fungi</taxon>
        <taxon>Dikarya</taxon>
        <taxon>Basidiomycota</taxon>
        <taxon>Pucciniomycotina</taxon>
        <taxon>Pucciniomycetes</taxon>
        <taxon>Pucciniales</taxon>
        <taxon>Sphaerophragmiaceae</taxon>
        <taxon>Austropuccinia</taxon>
    </lineage>
</organism>
<accession>A0A9Q3IFL4</accession>
<proteinExistence type="predicted"/>
<reference evidence="2" key="1">
    <citation type="submission" date="2021-03" db="EMBL/GenBank/DDBJ databases">
        <title>Draft genome sequence of rust myrtle Austropuccinia psidii MF-1, a brazilian biotype.</title>
        <authorList>
            <person name="Quecine M.C."/>
            <person name="Pachon D.M.R."/>
            <person name="Bonatelli M.L."/>
            <person name="Correr F.H."/>
            <person name="Franceschini L.M."/>
            <person name="Leite T.F."/>
            <person name="Margarido G.R.A."/>
            <person name="Almeida C.A."/>
            <person name="Ferrarezi J.A."/>
            <person name="Labate C.A."/>
        </authorList>
    </citation>
    <scope>NUCLEOTIDE SEQUENCE</scope>
    <source>
        <strain evidence="2">MF-1</strain>
    </source>
</reference>
<gene>
    <name evidence="2" type="ORF">O181_081106</name>
</gene>
<feature type="compositionally biased region" description="Basic and acidic residues" evidence="1">
    <location>
        <begin position="122"/>
        <end position="138"/>
    </location>
</feature>
<dbReference type="CDD" id="cd14279">
    <property type="entry name" value="CUE"/>
    <property type="match status" value="1"/>
</dbReference>
<dbReference type="Proteomes" id="UP000765509">
    <property type="component" value="Unassembled WGS sequence"/>
</dbReference>